<organism evidence="2 3">
    <name type="scientific">Canna indica</name>
    <name type="common">Indian-shot</name>
    <dbReference type="NCBI Taxonomy" id="4628"/>
    <lineage>
        <taxon>Eukaryota</taxon>
        <taxon>Viridiplantae</taxon>
        <taxon>Streptophyta</taxon>
        <taxon>Embryophyta</taxon>
        <taxon>Tracheophyta</taxon>
        <taxon>Spermatophyta</taxon>
        <taxon>Magnoliopsida</taxon>
        <taxon>Liliopsida</taxon>
        <taxon>Zingiberales</taxon>
        <taxon>Cannaceae</taxon>
        <taxon>Canna</taxon>
    </lineage>
</organism>
<keyword evidence="3" id="KW-1185">Reference proteome</keyword>
<feature type="compositionally biased region" description="Polar residues" evidence="1">
    <location>
        <begin position="468"/>
        <end position="477"/>
    </location>
</feature>
<evidence type="ECO:0000313" key="3">
    <source>
        <dbReference type="Proteomes" id="UP001327560"/>
    </source>
</evidence>
<dbReference type="InterPro" id="IPR008581">
    <property type="entry name" value="DUF863_pln"/>
</dbReference>
<dbReference type="Proteomes" id="UP001327560">
    <property type="component" value="Chromosome 6"/>
</dbReference>
<dbReference type="EMBL" id="CP136895">
    <property type="protein sequence ID" value="WOL10154.1"/>
    <property type="molecule type" value="Genomic_DNA"/>
</dbReference>
<evidence type="ECO:0000313" key="2">
    <source>
        <dbReference type="EMBL" id="WOL10154.1"/>
    </source>
</evidence>
<evidence type="ECO:0000256" key="1">
    <source>
        <dbReference type="SAM" id="MobiDB-lite"/>
    </source>
</evidence>
<feature type="compositionally biased region" description="Basic and acidic residues" evidence="1">
    <location>
        <begin position="450"/>
        <end position="462"/>
    </location>
</feature>
<protein>
    <submittedName>
        <fullName evidence="2">Uncharacterized protein</fullName>
    </submittedName>
</protein>
<feature type="compositionally biased region" description="Polar residues" evidence="1">
    <location>
        <begin position="411"/>
        <end position="423"/>
    </location>
</feature>
<feature type="region of interest" description="Disordered" evidence="1">
    <location>
        <begin position="301"/>
        <end position="320"/>
    </location>
</feature>
<feature type="compositionally biased region" description="Polar residues" evidence="1">
    <location>
        <begin position="486"/>
        <end position="515"/>
    </location>
</feature>
<gene>
    <name evidence="2" type="ORF">Cni_G18908</name>
</gene>
<feature type="region of interest" description="Disordered" evidence="1">
    <location>
        <begin position="411"/>
        <end position="430"/>
    </location>
</feature>
<accession>A0AAQ3QGH8</accession>
<name>A0AAQ3QGH8_9LILI</name>
<dbReference type="PANTHER" id="PTHR33167:SF43">
    <property type="entry name" value="PROTEIN WAVE"/>
    <property type="match status" value="1"/>
</dbReference>
<reference evidence="2 3" key="1">
    <citation type="submission" date="2023-10" db="EMBL/GenBank/DDBJ databases">
        <title>Chromosome-scale genome assembly provides insights into flower coloration mechanisms of Canna indica.</title>
        <authorList>
            <person name="Li C."/>
        </authorList>
    </citation>
    <scope>NUCLEOTIDE SEQUENCE [LARGE SCALE GENOMIC DNA]</scope>
    <source>
        <tissue evidence="2">Flower</tissue>
    </source>
</reference>
<dbReference type="PANTHER" id="PTHR33167">
    <property type="entry name" value="TRANSCRIPTION FACTOR, PUTATIVE (DUF863)-RELATED"/>
    <property type="match status" value="1"/>
</dbReference>
<dbReference type="Pfam" id="PF05904">
    <property type="entry name" value="DUF863"/>
    <property type="match status" value="1"/>
</dbReference>
<feature type="region of interest" description="Disordered" evidence="1">
    <location>
        <begin position="435"/>
        <end position="515"/>
    </location>
</feature>
<dbReference type="AlphaFoldDB" id="A0AAQ3QGH8"/>
<proteinExistence type="predicted"/>
<sequence>MMASRRVDLNLNHAPAAAYEDSIWDGLKQTMVQHEIVFKNQVRELHRLYWTQKNLMNEVCWRRSDLVSVHREAKEKQAGDVGSPLPTMRIRDFDLQLPAEEFMDDATDEFTNEFVDVNNSGSDECAFGVRHMNIDLNATEDGVNSSLAETSANMCSSRVTVLSDLCLVSRIQNEACHMPNEKYSPTEHQAERWQEENLIHSNAGLHNHGASLSANNPSQKQQTKSKFMHIDLNIAQDEEPVNISANNLEAYPSSSTSSSVILDEDNLRVLVSDRNTQESNVTLQPGVASLSSKNSRETCSASLPSKLKNSYPPSAQASGKSSCNVVDSSWNCKEYLADNGACQSQCCKSLVERFCSDYNGETQNSINGTVLDLRKPVKENIDSSGGQHDFAVHNDGSKNISVSSSYMEQNSLHASAAGSNSLPPNLAGGLESKQIHNERSEEDTVSSHAVARDREQQDELKESPTGIELNQLTQDGSVTPAERICSEQSPNFEGSGSIFTNRPHNCDSSQPKENVQPDQAQVAKLDNFIIKAAETLVSIFSNNLLCSLDRSTTGGQVEIDCNEEGNGLPETCDSYEASTLELQEEITDNASSICANQIEDETRDNVRGIQLRRGRRLRDFQKDVLPGMVSLSRHEICEDLYAIRYEFRKKRSRRASEDNWLVPVRSRRSRLSVGRRR</sequence>